<protein>
    <submittedName>
        <fullName evidence="1">Uncharacterized protein</fullName>
    </submittedName>
</protein>
<sequence>MKSNYRNKMQSPDIIKQDKFNRRTEADQALIKARYDQHKALAFKVGAKPMEWPAWLVKEGY</sequence>
<reference evidence="1" key="1">
    <citation type="journal article" date="2015" name="Nature">
        <title>Complex archaea that bridge the gap between prokaryotes and eukaryotes.</title>
        <authorList>
            <person name="Spang A."/>
            <person name="Saw J.H."/>
            <person name="Jorgensen S.L."/>
            <person name="Zaremba-Niedzwiedzka K."/>
            <person name="Martijn J."/>
            <person name="Lind A.E."/>
            <person name="van Eijk R."/>
            <person name="Schleper C."/>
            <person name="Guy L."/>
            <person name="Ettema T.J."/>
        </authorList>
    </citation>
    <scope>NUCLEOTIDE SEQUENCE</scope>
</reference>
<dbReference type="AlphaFoldDB" id="A0A0F9M7A2"/>
<dbReference type="EMBL" id="LAZR01005240">
    <property type="protein sequence ID" value="KKN01624.1"/>
    <property type="molecule type" value="Genomic_DNA"/>
</dbReference>
<comment type="caution">
    <text evidence="1">The sequence shown here is derived from an EMBL/GenBank/DDBJ whole genome shotgun (WGS) entry which is preliminary data.</text>
</comment>
<accession>A0A0F9M7A2</accession>
<organism evidence="1">
    <name type="scientific">marine sediment metagenome</name>
    <dbReference type="NCBI Taxonomy" id="412755"/>
    <lineage>
        <taxon>unclassified sequences</taxon>
        <taxon>metagenomes</taxon>
        <taxon>ecological metagenomes</taxon>
    </lineage>
</organism>
<proteinExistence type="predicted"/>
<name>A0A0F9M7A2_9ZZZZ</name>
<evidence type="ECO:0000313" key="1">
    <source>
        <dbReference type="EMBL" id="KKN01624.1"/>
    </source>
</evidence>
<gene>
    <name evidence="1" type="ORF">LCGC14_1125960</name>
</gene>